<dbReference type="RefSeq" id="XP_025350297.1">
    <property type="nucleotide sequence ID" value="XM_025491722.1"/>
</dbReference>
<feature type="region of interest" description="Disordered" evidence="1">
    <location>
        <begin position="1"/>
        <end position="20"/>
    </location>
</feature>
<evidence type="ECO:0000313" key="3">
    <source>
        <dbReference type="Proteomes" id="UP000245942"/>
    </source>
</evidence>
<sequence length="71" mass="7612">MTSRAQLQPRHATPRSPPLPLPRPLLLAGWLAQASSLIPEIGKIPRRIAIGKHTIPSGAYTTHCPTPASES</sequence>
<dbReference type="AlphaFoldDB" id="A0A316UD21"/>
<keyword evidence="3" id="KW-1185">Reference proteome</keyword>
<name>A0A316UD21_9BASI</name>
<dbReference type="Proteomes" id="UP000245942">
    <property type="component" value="Unassembled WGS sequence"/>
</dbReference>
<evidence type="ECO:0000313" key="2">
    <source>
        <dbReference type="EMBL" id="PWN23137.1"/>
    </source>
</evidence>
<organism evidence="2 3">
    <name type="scientific">Pseudomicrostroma glucosiphilum</name>
    <dbReference type="NCBI Taxonomy" id="1684307"/>
    <lineage>
        <taxon>Eukaryota</taxon>
        <taxon>Fungi</taxon>
        <taxon>Dikarya</taxon>
        <taxon>Basidiomycota</taxon>
        <taxon>Ustilaginomycotina</taxon>
        <taxon>Exobasidiomycetes</taxon>
        <taxon>Microstromatales</taxon>
        <taxon>Microstromatales incertae sedis</taxon>
        <taxon>Pseudomicrostroma</taxon>
    </lineage>
</organism>
<gene>
    <name evidence="2" type="ORF">BCV69DRAFT_280754</name>
</gene>
<dbReference type="EMBL" id="KZ819322">
    <property type="protein sequence ID" value="PWN23137.1"/>
    <property type="molecule type" value="Genomic_DNA"/>
</dbReference>
<reference evidence="2 3" key="1">
    <citation type="journal article" date="2018" name="Mol. Biol. Evol.">
        <title>Broad Genomic Sampling Reveals a Smut Pathogenic Ancestry of the Fungal Clade Ustilaginomycotina.</title>
        <authorList>
            <person name="Kijpornyongpan T."/>
            <person name="Mondo S.J."/>
            <person name="Barry K."/>
            <person name="Sandor L."/>
            <person name="Lee J."/>
            <person name="Lipzen A."/>
            <person name="Pangilinan J."/>
            <person name="LaButti K."/>
            <person name="Hainaut M."/>
            <person name="Henrissat B."/>
            <person name="Grigoriev I.V."/>
            <person name="Spatafora J.W."/>
            <person name="Aime M.C."/>
        </authorList>
    </citation>
    <scope>NUCLEOTIDE SEQUENCE [LARGE SCALE GENOMIC DNA]</scope>
    <source>
        <strain evidence="2 3">MCA 4718</strain>
    </source>
</reference>
<accession>A0A316UD21</accession>
<proteinExistence type="predicted"/>
<evidence type="ECO:0000256" key="1">
    <source>
        <dbReference type="SAM" id="MobiDB-lite"/>
    </source>
</evidence>
<protein>
    <submittedName>
        <fullName evidence="2">Uncharacterized protein</fullName>
    </submittedName>
</protein>
<dbReference type="GeneID" id="37013456"/>